<dbReference type="PROSITE" id="PS00409">
    <property type="entry name" value="PROKAR_NTER_METHYL"/>
    <property type="match status" value="1"/>
</dbReference>
<dbReference type="SUPFAM" id="SSF54523">
    <property type="entry name" value="Pili subunits"/>
    <property type="match status" value="1"/>
</dbReference>
<name>A0A1B4XCZ8_9GAMM</name>
<keyword evidence="1" id="KW-0472">Membrane</keyword>
<feature type="transmembrane region" description="Helical" evidence="1">
    <location>
        <begin position="7"/>
        <end position="28"/>
    </location>
</feature>
<dbReference type="Pfam" id="PF07963">
    <property type="entry name" value="N_methyl"/>
    <property type="match status" value="1"/>
</dbReference>
<dbReference type="AlphaFoldDB" id="A0A1B4XCZ8"/>
<dbReference type="EMBL" id="AP014879">
    <property type="protein sequence ID" value="BAV32699.1"/>
    <property type="molecule type" value="Genomic_DNA"/>
</dbReference>
<dbReference type="InterPro" id="IPR045584">
    <property type="entry name" value="Pilin-like"/>
</dbReference>
<dbReference type="Proteomes" id="UP000243180">
    <property type="component" value="Chromosome"/>
</dbReference>
<dbReference type="PANTHER" id="PTHR30093:SF46">
    <property type="entry name" value="MSHA MINOR PILIN PROTEIN MSHB"/>
    <property type="match status" value="1"/>
</dbReference>
<dbReference type="PANTHER" id="PTHR30093">
    <property type="entry name" value="GENERAL SECRETION PATHWAY PROTEIN G"/>
    <property type="match status" value="1"/>
</dbReference>
<dbReference type="RefSeq" id="WP_096359452.1">
    <property type="nucleotide sequence ID" value="NZ_AP014879.1"/>
</dbReference>
<dbReference type="InterPro" id="IPR012902">
    <property type="entry name" value="N_methyl_site"/>
</dbReference>
<dbReference type="NCBIfam" id="TIGR02532">
    <property type="entry name" value="IV_pilin_GFxxxE"/>
    <property type="match status" value="1"/>
</dbReference>
<protein>
    <submittedName>
        <fullName evidence="2">Uncharacterized protein</fullName>
    </submittedName>
</protein>
<keyword evidence="1" id="KW-1133">Transmembrane helix</keyword>
<organism evidence="2 3">
    <name type="scientific">Sulfuricaulis limicola</name>
    <dbReference type="NCBI Taxonomy" id="1620215"/>
    <lineage>
        <taxon>Bacteria</taxon>
        <taxon>Pseudomonadati</taxon>
        <taxon>Pseudomonadota</taxon>
        <taxon>Gammaproteobacteria</taxon>
        <taxon>Acidiferrobacterales</taxon>
        <taxon>Acidiferrobacteraceae</taxon>
        <taxon>Sulfuricaulis</taxon>
    </lineage>
</organism>
<dbReference type="KEGG" id="slim:SCL_0377"/>
<sequence length="141" mass="13877">MSKQQSGFTLIELVVVIVILGLLAATALPRFVNLTGQARVASLQGIAGAVASGAALARAQWLVNGSTGAGSVTVDGVVVAVNGSGYPTNTGIGNMITNLQGYTYDGAGNFTPDSGGAANCRVQYTAASGTVVVQSGGTGCP</sequence>
<evidence type="ECO:0000313" key="2">
    <source>
        <dbReference type="EMBL" id="BAV32699.1"/>
    </source>
</evidence>
<dbReference type="InParanoid" id="A0A1B4XCZ8"/>
<gene>
    <name evidence="2" type="ORF">SCL_0377</name>
</gene>
<proteinExistence type="predicted"/>
<accession>A0A1B4XCZ8</accession>
<keyword evidence="1" id="KW-0812">Transmembrane</keyword>
<reference evidence="2 3" key="1">
    <citation type="submission" date="2015-05" db="EMBL/GenBank/DDBJ databases">
        <title>Complete genome sequence of a sulfur-oxidizing gammaproteobacterium strain HA5.</title>
        <authorList>
            <person name="Miura A."/>
            <person name="Kojima H."/>
            <person name="Fukui M."/>
        </authorList>
    </citation>
    <scope>NUCLEOTIDE SEQUENCE [LARGE SCALE GENOMIC DNA]</scope>
    <source>
        <strain evidence="2 3">HA5</strain>
    </source>
</reference>
<keyword evidence="3" id="KW-1185">Reference proteome</keyword>
<dbReference type="Gene3D" id="3.30.700.10">
    <property type="entry name" value="Glycoprotein, Type 4 Pilin"/>
    <property type="match status" value="1"/>
</dbReference>
<evidence type="ECO:0000313" key="3">
    <source>
        <dbReference type="Proteomes" id="UP000243180"/>
    </source>
</evidence>
<evidence type="ECO:0000256" key="1">
    <source>
        <dbReference type="SAM" id="Phobius"/>
    </source>
</evidence>